<sequence length="79" mass="9300">MRYERQKEIGSSGRFTPLAIHQEAYEGALKSVDKLYQEQRVDRLVIYSRGAKALLIDYTRGATYWKAYRKLKEENRNNG</sequence>
<keyword evidence="2" id="KW-0067">ATP-binding</keyword>
<comment type="caution">
    <text evidence="4">The sequence shown here is derived from an EMBL/GenBank/DDBJ whole genome shotgun (WGS) entry which is preliminary data.</text>
</comment>
<dbReference type="InterPro" id="IPR010488">
    <property type="entry name" value="Zeta_toxin_domain"/>
</dbReference>
<proteinExistence type="predicted"/>
<evidence type="ECO:0000313" key="5">
    <source>
        <dbReference type="Proteomes" id="UP000249016"/>
    </source>
</evidence>
<dbReference type="GO" id="GO:0005524">
    <property type="term" value="F:ATP binding"/>
    <property type="evidence" value="ECO:0007669"/>
    <property type="project" value="UniProtKB-KW"/>
</dbReference>
<evidence type="ECO:0000256" key="2">
    <source>
        <dbReference type="ARBA" id="ARBA00022840"/>
    </source>
</evidence>
<dbReference type="RefSeq" id="WP_111350926.1">
    <property type="nucleotide sequence ID" value="NZ_QLII01000002.1"/>
</dbReference>
<gene>
    <name evidence="4" type="ORF">HMF3257_37785</name>
</gene>
<organism evidence="4 5">
    <name type="scientific">Spirosoma telluris</name>
    <dbReference type="NCBI Taxonomy" id="2183553"/>
    <lineage>
        <taxon>Bacteria</taxon>
        <taxon>Pseudomonadati</taxon>
        <taxon>Bacteroidota</taxon>
        <taxon>Cytophagia</taxon>
        <taxon>Cytophagales</taxon>
        <taxon>Cytophagaceae</taxon>
        <taxon>Spirosoma</taxon>
    </lineage>
</organism>
<dbReference type="OrthoDB" id="3418729at2"/>
<dbReference type="Proteomes" id="UP000249016">
    <property type="component" value="Unassembled WGS sequence"/>
</dbReference>
<name>A0A327NGS1_9BACT</name>
<evidence type="ECO:0000259" key="3">
    <source>
        <dbReference type="Pfam" id="PF06414"/>
    </source>
</evidence>
<reference evidence="4 5" key="1">
    <citation type="submission" date="2018-06" db="EMBL/GenBank/DDBJ databases">
        <title>Spirosoma sp. HMF3257 Genome sequencing and assembly.</title>
        <authorList>
            <person name="Kang H."/>
            <person name="Cha I."/>
            <person name="Kim H."/>
            <person name="Kang J."/>
            <person name="Joh K."/>
        </authorList>
    </citation>
    <scope>NUCLEOTIDE SEQUENCE [LARGE SCALE GENOMIC DNA]</scope>
    <source>
        <strain evidence="4 5">HMF3257</strain>
    </source>
</reference>
<dbReference type="InterPro" id="IPR027417">
    <property type="entry name" value="P-loop_NTPase"/>
</dbReference>
<keyword evidence="1" id="KW-0547">Nucleotide-binding</keyword>
<evidence type="ECO:0000256" key="1">
    <source>
        <dbReference type="ARBA" id="ARBA00022741"/>
    </source>
</evidence>
<feature type="domain" description="Zeta toxin" evidence="3">
    <location>
        <begin position="2"/>
        <end position="57"/>
    </location>
</feature>
<protein>
    <recommendedName>
        <fullName evidence="3">Zeta toxin domain-containing protein</fullName>
    </recommendedName>
</protein>
<dbReference type="Gene3D" id="3.40.50.300">
    <property type="entry name" value="P-loop containing nucleotide triphosphate hydrolases"/>
    <property type="match status" value="1"/>
</dbReference>
<dbReference type="EMBL" id="QLII01000002">
    <property type="protein sequence ID" value="RAI73144.1"/>
    <property type="molecule type" value="Genomic_DNA"/>
</dbReference>
<dbReference type="GO" id="GO:0016301">
    <property type="term" value="F:kinase activity"/>
    <property type="evidence" value="ECO:0007669"/>
    <property type="project" value="InterPro"/>
</dbReference>
<dbReference type="Pfam" id="PF06414">
    <property type="entry name" value="Zeta_toxin"/>
    <property type="match status" value="1"/>
</dbReference>
<accession>A0A327NGS1</accession>
<dbReference type="AlphaFoldDB" id="A0A327NGS1"/>
<keyword evidence="5" id="KW-1185">Reference proteome</keyword>
<evidence type="ECO:0000313" key="4">
    <source>
        <dbReference type="EMBL" id="RAI73144.1"/>
    </source>
</evidence>